<dbReference type="GO" id="GO:0003677">
    <property type="term" value="F:DNA binding"/>
    <property type="evidence" value="ECO:0007669"/>
    <property type="project" value="InterPro"/>
</dbReference>
<gene>
    <name evidence="2" type="ORF">HY834_09045</name>
</gene>
<accession>A0A933L2G3</accession>
<reference evidence="2" key="1">
    <citation type="submission" date="2020-07" db="EMBL/GenBank/DDBJ databases">
        <title>Huge and variable diversity of episymbiotic CPR bacteria and DPANN archaea in groundwater ecosystems.</title>
        <authorList>
            <person name="He C.Y."/>
            <person name="Keren R."/>
            <person name="Whittaker M."/>
            <person name="Farag I.F."/>
            <person name="Doudna J."/>
            <person name="Cate J.H.D."/>
            <person name="Banfield J.F."/>
        </authorList>
    </citation>
    <scope>NUCLEOTIDE SEQUENCE</scope>
    <source>
        <strain evidence="2">NC_groundwater_1586_Pr3_B-0.1um_66_15</strain>
    </source>
</reference>
<feature type="compositionally biased region" description="Polar residues" evidence="1">
    <location>
        <begin position="30"/>
        <end position="43"/>
    </location>
</feature>
<proteinExistence type="predicted"/>
<dbReference type="InterPro" id="IPR009679">
    <property type="entry name" value="Phage_186_CII-like"/>
</dbReference>
<protein>
    <submittedName>
        <fullName evidence="2">Uncharacterized protein</fullName>
    </submittedName>
</protein>
<dbReference type="Proteomes" id="UP000782610">
    <property type="component" value="Unassembled WGS sequence"/>
</dbReference>
<dbReference type="Pfam" id="PF06892">
    <property type="entry name" value="Phage_CP76"/>
    <property type="match status" value="1"/>
</dbReference>
<evidence type="ECO:0000313" key="2">
    <source>
        <dbReference type="EMBL" id="MBI4921882.1"/>
    </source>
</evidence>
<name>A0A933L2G3_9HYPH</name>
<dbReference type="EMBL" id="JACRAF010000025">
    <property type="protein sequence ID" value="MBI4921882.1"/>
    <property type="molecule type" value="Genomic_DNA"/>
</dbReference>
<dbReference type="AlphaFoldDB" id="A0A933L2G3"/>
<evidence type="ECO:0000313" key="3">
    <source>
        <dbReference type="Proteomes" id="UP000782610"/>
    </source>
</evidence>
<feature type="region of interest" description="Disordered" evidence="1">
    <location>
        <begin position="30"/>
        <end position="55"/>
    </location>
</feature>
<sequence>MLTRPLALTAYHGLKAAFGDLIDLNGSETQAARRTRVDQTTLSRFKRRENTGDPPRFPPVDVVADLEHAAGVPVVTRALADLAHCLLVPLPEGEAGDAVDEHAMRSAQEYADMMAALLGARRDDRITKAEGHHLLRDIRTLMIELAALAEAIKESSAEETR</sequence>
<comment type="caution">
    <text evidence="2">The sequence shown here is derived from an EMBL/GenBank/DDBJ whole genome shotgun (WGS) entry which is preliminary data.</text>
</comment>
<evidence type="ECO:0000256" key="1">
    <source>
        <dbReference type="SAM" id="MobiDB-lite"/>
    </source>
</evidence>
<organism evidence="2 3">
    <name type="scientific">Devosia nanyangense</name>
    <dbReference type="NCBI Taxonomy" id="1228055"/>
    <lineage>
        <taxon>Bacteria</taxon>
        <taxon>Pseudomonadati</taxon>
        <taxon>Pseudomonadota</taxon>
        <taxon>Alphaproteobacteria</taxon>
        <taxon>Hyphomicrobiales</taxon>
        <taxon>Devosiaceae</taxon>
        <taxon>Devosia</taxon>
    </lineage>
</organism>